<dbReference type="InterPro" id="IPR002575">
    <property type="entry name" value="Aminoglycoside_PTrfase"/>
</dbReference>
<feature type="compositionally biased region" description="Acidic residues" evidence="1">
    <location>
        <begin position="322"/>
        <end position="336"/>
    </location>
</feature>
<evidence type="ECO:0000313" key="3">
    <source>
        <dbReference type="EMBL" id="QRC96542.1"/>
    </source>
</evidence>
<evidence type="ECO:0000313" key="4">
    <source>
        <dbReference type="Proteomes" id="UP000663193"/>
    </source>
</evidence>
<dbReference type="Pfam" id="PF01636">
    <property type="entry name" value="APH"/>
    <property type="match status" value="1"/>
</dbReference>
<dbReference type="SUPFAM" id="SSF56112">
    <property type="entry name" value="Protein kinase-like (PK-like)"/>
    <property type="match status" value="1"/>
</dbReference>
<dbReference type="AlphaFoldDB" id="A0A7U2F0T7"/>
<accession>A0A7U2F0T7</accession>
<dbReference type="Gene3D" id="3.90.1200.10">
    <property type="match status" value="1"/>
</dbReference>
<dbReference type="PANTHER" id="PTHR21310:SF13">
    <property type="entry name" value="AMINOGLYCOSIDE PHOSPHOTRANSFERASE DOMAIN-CONTAINING PROTEIN"/>
    <property type="match status" value="1"/>
</dbReference>
<organism evidence="3 4">
    <name type="scientific">Phaeosphaeria nodorum (strain SN15 / ATCC MYA-4574 / FGSC 10173)</name>
    <name type="common">Glume blotch fungus</name>
    <name type="synonym">Parastagonospora nodorum</name>
    <dbReference type="NCBI Taxonomy" id="321614"/>
    <lineage>
        <taxon>Eukaryota</taxon>
        <taxon>Fungi</taxon>
        <taxon>Dikarya</taxon>
        <taxon>Ascomycota</taxon>
        <taxon>Pezizomycotina</taxon>
        <taxon>Dothideomycetes</taxon>
        <taxon>Pleosporomycetidae</taxon>
        <taxon>Pleosporales</taxon>
        <taxon>Pleosporineae</taxon>
        <taxon>Phaeosphaeriaceae</taxon>
        <taxon>Parastagonospora</taxon>
    </lineage>
</organism>
<name>A0A7U2F0T7_PHANO</name>
<sequence>MVSYQNGLEWVSAAFGLEPRWTQEPDVKIIAQIARKHLDLHEQVQIDVSFHAQGAFNKLYKITAAGRACLMRISLPVYPRLKTQSEVATINFVRQETDMPVPRILAFDASNKNELGFEWIMMEMVSGTTLRKQWRKISWEAKQTIVRQLAHYHAQLYEKPFPKIGNLFPVVQESAFFELGPIVSLVFFWGDHLKHDVPRGPFKTSYEWLKTRLTFALADQQRILETSDDEDDIEDAEFSIKLAEDVAEQLPKVFPPEAASEQNVLFHDDLSMQNIMVDETGKLAAIVDWECVSTVPLWRACQFPQLLEGRTRDTKPQRDQYGPDDDDEEQDPDAPDNEGVNSLYWEHLLEYEQTELRKLFKQEMAELNASWVATMESSTLQSDFEQAIHNCDNNWQFKVVRQWLDAFKQGDVESLAAKMIE</sequence>
<dbReference type="Proteomes" id="UP000663193">
    <property type="component" value="Chromosome 6"/>
</dbReference>
<keyword evidence="4" id="KW-1185">Reference proteome</keyword>
<evidence type="ECO:0000259" key="2">
    <source>
        <dbReference type="Pfam" id="PF01636"/>
    </source>
</evidence>
<dbReference type="VEuPathDB" id="FungiDB:JI435_014520"/>
<feature type="region of interest" description="Disordered" evidence="1">
    <location>
        <begin position="311"/>
        <end position="339"/>
    </location>
</feature>
<dbReference type="InterPro" id="IPR051678">
    <property type="entry name" value="AGP_Transferase"/>
</dbReference>
<dbReference type="InterPro" id="IPR011009">
    <property type="entry name" value="Kinase-like_dom_sf"/>
</dbReference>
<dbReference type="EMBL" id="CP069028">
    <property type="protein sequence ID" value="QRC96542.1"/>
    <property type="molecule type" value="Genomic_DNA"/>
</dbReference>
<protein>
    <recommendedName>
        <fullName evidence="2">Aminoglycoside phosphotransferase domain-containing protein</fullName>
    </recommendedName>
</protein>
<gene>
    <name evidence="3" type="ORF">JI435_014520</name>
</gene>
<evidence type="ECO:0000256" key="1">
    <source>
        <dbReference type="SAM" id="MobiDB-lite"/>
    </source>
</evidence>
<dbReference type="OMA" id="LWKACSY"/>
<feature type="domain" description="Aminoglycoside phosphotransferase" evidence="2">
    <location>
        <begin position="49"/>
        <end position="294"/>
    </location>
</feature>
<reference evidence="4" key="1">
    <citation type="journal article" date="2021" name="BMC Genomics">
        <title>Chromosome-level genome assembly and manually-curated proteome of model necrotroph Parastagonospora nodorum Sn15 reveals a genome-wide trove of candidate effector homologs, and redundancy of virulence-related functions within an accessory chromosome.</title>
        <authorList>
            <person name="Bertazzoni S."/>
            <person name="Jones D.A.B."/>
            <person name="Phan H.T."/>
            <person name="Tan K.-C."/>
            <person name="Hane J.K."/>
        </authorList>
    </citation>
    <scope>NUCLEOTIDE SEQUENCE [LARGE SCALE GENOMIC DNA]</scope>
    <source>
        <strain evidence="4">SN15 / ATCC MYA-4574 / FGSC 10173)</strain>
    </source>
</reference>
<dbReference type="OrthoDB" id="2906425at2759"/>
<proteinExistence type="predicted"/>
<dbReference type="PANTHER" id="PTHR21310">
    <property type="entry name" value="AMINOGLYCOSIDE PHOSPHOTRANSFERASE-RELATED-RELATED"/>
    <property type="match status" value="1"/>
</dbReference>